<feature type="domain" description="IPT/TIG" evidence="3">
    <location>
        <begin position="1921"/>
        <end position="2002"/>
    </location>
</feature>
<evidence type="ECO:0000259" key="3">
    <source>
        <dbReference type="SMART" id="SM00429"/>
    </source>
</evidence>
<feature type="chain" id="PRO_5045780849" evidence="2">
    <location>
        <begin position="25"/>
        <end position="4161"/>
    </location>
</feature>
<evidence type="ECO:0000313" key="5">
    <source>
        <dbReference type="Proteomes" id="UP001302349"/>
    </source>
</evidence>
<dbReference type="CDD" id="cd00102">
    <property type="entry name" value="IPT"/>
    <property type="match status" value="5"/>
</dbReference>
<accession>A0ABZ0IQ75</accession>
<feature type="domain" description="IPT/TIG" evidence="3">
    <location>
        <begin position="3271"/>
        <end position="3358"/>
    </location>
</feature>
<feature type="domain" description="IPT/TIG" evidence="3">
    <location>
        <begin position="2084"/>
        <end position="2166"/>
    </location>
</feature>
<dbReference type="Pfam" id="PF18962">
    <property type="entry name" value="Por_Secre_tail"/>
    <property type="match status" value="1"/>
</dbReference>
<dbReference type="InterPro" id="IPR026444">
    <property type="entry name" value="Secre_tail"/>
</dbReference>
<dbReference type="InterPro" id="IPR002909">
    <property type="entry name" value="IPT_dom"/>
</dbReference>
<dbReference type="InterPro" id="IPR013783">
    <property type="entry name" value="Ig-like_fold"/>
</dbReference>
<organism evidence="4 5">
    <name type="scientific">Imperialibacter roseus</name>
    <dbReference type="NCBI Taxonomy" id="1324217"/>
    <lineage>
        <taxon>Bacteria</taxon>
        <taxon>Pseudomonadati</taxon>
        <taxon>Bacteroidota</taxon>
        <taxon>Cytophagia</taxon>
        <taxon>Cytophagales</taxon>
        <taxon>Flammeovirgaceae</taxon>
        <taxon>Imperialibacter</taxon>
    </lineage>
</organism>
<feature type="domain" description="IPT/TIG" evidence="3">
    <location>
        <begin position="1834"/>
        <end position="1919"/>
    </location>
</feature>
<dbReference type="Pfam" id="PF01833">
    <property type="entry name" value="TIG"/>
    <property type="match status" value="15"/>
</dbReference>
<dbReference type="Pfam" id="PF13620">
    <property type="entry name" value="CarboxypepD_reg"/>
    <property type="match status" value="1"/>
</dbReference>
<dbReference type="SUPFAM" id="SSF110296">
    <property type="entry name" value="Oligoxyloglucan reducing end-specific cellobiohydrolase"/>
    <property type="match status" value="1"/>
</dbReference>
<proteinExistence type="predicted"/>
<keyword evidence="5" id="KW-1185">Reference proteome</keyword>
<dbReference type="PANTHER" id="PTHR31341">
    <property type="entry name" value="IPT/TIG DOMAIN-CONTAINING PROTEIN-RELATED-RELATED"/>
    <property type="match status" value="1"/>
</dbReference>
<sequence>MKVVIQIFTIATLLFSSMSARALSAENFSSSDLNTHNSTVALFTGEGIVTGSATSSFNSGFDFSREETAGKEDDADYLVDFVFVSNEGVNLGNEGSTSLSSTGRRFLLIGTGDIESVTEVAERTNASPWVTVSWDWPDGTQGAPISVGQLWGVYTREGHYALMEITGLPDGGFGTSFTFDYKYQPDGSRFFDGGGSSAPEVVVTSPTSASNWEIGTTQFITWESNNVDAASGSAGGVNLYYNTGSGDVVIAENVDSPDGENSYEWTVTGSAVSTAQVRVEADQDAGVFDLSDEFTISPQGDITILSPVGVEEKKFGQALTITWTNNSTFTQNDLYYLYYSKDGGSQIQITANYGYALSPSGNQNSYSWTIPDFGNDDDSQVTVRVWNSTRNVEATTGAFRVYYEPSVTISSPTGTEEKKFGETQTITWSNGDNLSSDLYYLYYSKDGGSQIQITANYGYALSPSGNQNSYSWTIPDFGNDDDSQVTVRVWNSTRNVEATTGAFRVYYEPSVTISSPTGTEEKKFGETQTITWSNGDNLSSDLYYLYYSKDGGSQIQITANYGYALSPSGNQNSYSWTIPDFGNDDDSQVTVRVWNSTRNVEATTSAFRVYYEPSVTISSPVGTEQKKFGETQTITWSNGDQLSSDLYYLYYSKDGGSQIQITANYGYALSPSGNQNSYSWTIPDFGTDDDSQVTVRMWNSTRNVEATSTAFRVYYEPSISILTPAGGESFPQSSQRTISWHIGDAKTSDLYYLYYKVNDGADVFINAIYGYQLTAIDNGYSYNWTVPAITGSNVKIKVANSTRAVDDVSAAFTVCAVCAPVTLNSPNGGQTLMVSNETTISWSLSSTWNNSDNIVLSYNAGAGDQTIFSGLYSAVPGNSYTWTVPDDVSSEVKVKITNTTTAESDESDSFFSIVPIPVRSVEFSSPSGDVVYLGGSVAVEFLPSEIAGSDVLTFELSTNGGVSFPYTIQTGALNTLDNIAGSYFFDFVPSNSSFVSESCMIRAKYESTVLGTSDVFFIASPAIYNLAVSYPQEGENVLVYDLPVDITFTNDGLSTFDLYYVVPGQSQVLIEDAIDISADFDVTYSYTPDFVGENAKFRIVGGGQTIETETFDAVYPVVATDEGYDPVSLIDFGIRQASTTTVLSYLLNVTNVGVTVTSTNPDDFEISLSEGSGFTNSLVIAPQAGIRSIPVYVKFAPATNNGALSQGILRNRFVDSNLSNIDIDVNVQGRAATSGPSLVLFAPANAAELISNSVTTIRWGSTLVDLLSVEYSLDAGANWFLIEDDLSASFTEFDWLVPEVASQTDAIIRLVDQSGLATIASAEVSILPAPSISSLTLINSAADLQIDGSGFSSIANHNQITFPGFPDITAYPTSASATQLVVEVPQGAVSGFIKVNVSGKGTAISPDQLVLSGITLTPDQGQVGNTIFINGSGIDFDAATSVSVTFTNGILGAVAATSVVVESADLLSVVVPSGVEATGAVEVDVDGTVYTSAQAFKIQSIDFTPKTAGIFETVTISGVNTSFLNNNTQVFINGLAATASVVSNTQINVTVPQGASTGKVTVSTNNGFFEATGDLTVEQHKITSLSATKITKGQSLVITGDNFTGASLVKINGESITYQYYYFGTPYFTIDSDQQITVHISPSSIAGTGKVSITKGGVDVESTEDLTVIPAITSLSTLQAAPGAQVTIYGSYFSGVDNTVYFNQNKPAAIVSQSTSSITVIVPQDAIDGSVTVVNNDVSQQGVSSASFDVVAAPVFTSFSPLKAASGQVVTITGQNFQSPAPSNLVVNGNSVTFSVVDNNTMQFTVPTWVYGAGKVEITKGGVTVEGPQQFTVLPKITSFTLATGAVEGASVSISGTGFNPTASNNLVTFYNNKQANISSGSSTSLNVTVPVGAVTGKLRVTNQSILESGESANDFIVVPHAIISSFSPASGQVTKTEVTITGEHFSSPAVSAVRFSGTNATFNVVSDTEIKATVPSIFNNGVISITRAGETIQSANNFEIAPDITSLSASTLASGATLNIGGTFLNSVSQVKVGSNVATITSNSNYYGVSITVPTMTPGNYKVTVTKNGLSDESDAELTVVAPHTITSFTQVAGLNQDVTITGTNFASPAVTSVTLNGVSAAIQSATATQLVVKVPNSMNFAGQGKVAITRAGLTIQSTSDFYVRHGISTTFNTQNYVVDQQITVSGNNFYYPSVSQVKVNGVNATFSIAGDGSLSVTIPNAVGTGKVEVIKPGPVGTVESTTDITIVPRAVLSSFSPTIQAIGGTVTLTGQNFTSPAVSSVIINNTSVSSFTVNSATEITATVPNISNFNTQGNVQITRAGLTQSLGTFTVKHTFGSLSASTVTAGASVTVSGTFFTTPSATVTLGGTSVSVSSINANSLTFTVPTNTTPGSHEIVLTRLGEQVSAGNITVLAPHTIASLDSDRKGKSESLTITGTNFDNTPQVYLNDVLVSSTVNSSSEISLTVPSNITGGTVALKILRGGLTASAFDGSNVDFSGTAQFYMKPSVTTDVAASTYVIGQTLTLSGSNFSSPGVNSVVLIDGGNETTAQSTVLSDNALQLVLTAQSGPSLTATSYDVKLVKTVTSAEGNIEVTLASQLTLDDQATITEIAEASAPAGTFVTITGSGFTAPNVTSVKINGALVGVGNFTVDDDNTITAKVPMAAAAYADGTANNIELIRGGLTIFAMDEFVVEQQITGFLKSDFSSINPATERVVEGQTVYVEGNHFESLASISSVAVNDVAVTPVFVNGNRLQITVPSGSQGVGKVAVTRRGILAESAQALIVSPAASINAVDPAARIAGGTITISGDHFSLPDVTTVTVNGATATFDILNDDNIKATVPSNAAATGNVTVTRGGVTSNAVAFNVVPKIFSFTNTGLEGSTVTINGSHFGSTIGANEVYFTGASDFVQATISGANSNSLIVTVPAGTITGPIKVINTTSSQQVVSSANFNLLPSPGSFSINPASGPVASQFTISGVNMNGANEVKVNGVSANSFTVDPDGTSITVTVPSSATSGDVVIKKAGQSFTAGTFNVTPKVTSFPALAVVGSQITINGKTFTGATSVTINSTAATIDQVSSDFVKVTTVAGNVGIGNIVVTTPSGSGTSSSTIEIKGQPSIASFSPVSGGSGDVVTISGANLSTVTFVKFNNTNASFTISSDNELSAIVPSGASTGKISLGLGGITVQSVGNFSIVPKITTFTAAAITGATIQINGTNFSGATQVAFAGATAVPFSVSANSLSVTVPAGAATGSLTVTTPSGTSAATANSFVVLPSISSGGFSPAKGAIGSTLTITGTGFVDENASQNVVNFNGGVTATASAATASSLTVQVPEGAITGALNVTVNGTTTGPFSAASFVIVPQIDAAGLSITSGYGGESLTITGKGFSSIAANNAVNFGGGVSAVPFSATTTSLGVTVPEGFATGAVTVMSSSEESAPSTQIFTRKSVLVTAPNGGEIVNLGEVYQITWTSTGLDDATPLTIGYSTDGGTSYTEIATGVVGDFSGTFDWAPEGESTTTARIKVTVDGDKAFDESDDDFTVRIKPLLAVVYPNGGETVRFGKPAQIEFTTEGLDATTSLLFEYSLDNGTTYQQLGSGTIEELMGVYDLVMEEAFSDEALVRISTETGESVSDVSDEVFTVLPKPVLAITSPTEGETLFIGESHDVTWTAQYLLDSDELELFYSADNGTTFSSKGTGLASELAGKMTVTIEAPVSQEAQFKLANAGNNVSAISATFSIAPAPSIVVTAPESGEILAGGVEKQVTWTTTSVDPDAELVVEYSADGGATYESLTSGTASALNGSFDWSVPNAATANGFVRVRTADGTVSDTNDEAFVIQAQVTSLSISGLLVTPGGSAVNVVEVLLYKANAAGGWDIVSTDELQLAENRNTFSFVNLEAADYLIFAKPDRARFPNLRNTWFGNTLLVREAVTLSLTASRSDVDIEVVEVAPAPTGRGVVKGRLVNTSGNSRVSGLEIGRILDDGDPLAGVTVNLLNATTGAYVTDAETDENGLFTMTGLVVGQYRLSVELAGVPMDFGSAVIDLVNETDQVALTAIVTEDGTVLVRIDEVVAGINDPLVVEKLVAYPMPVQNELTLEVSNKKAGDLKFVIFNLAGLQVFESQLLKADKGDHQWIFDVSHLKNGMYMGKFVRAEMNEILPYQVKVMIAK</sequence>
<dbReference type="EMBL" id="CP136051">
    <property type="protein sequence ID" value="WOK05737.1"/>
    <property type="molecule type" value="Genomic_DNA"/>
</dbReference>
<name>A0ABZ0IQ75_9BACT</name>
<feature type="domain" description="IPT/TIG" evidence="3">
    <location>
        <begin position="2251"/>
        <end position="2334"/>
    </location>
</feature>
<dbReference type="Gene3D" id="2.60.40.10">
    <property type="entry name" value="Immunoglobulins"/>
    <property type="match status" value="24"/>
</dbReference>
<gene>
    <name evidence="4" type="ORF">RT717_21920</name>
</gene>
<dbReference type="SUPFAM" id="SSF49478">
    <property type="entry name" value="Cna protein B-type domain"/>
    <property type="match status" value="1"/>
</dbReference>
<evidence type="ECO:0000313" key="4">
    <source>
        <dbReference type="EMBL" id="WOK05737.1"/>
    </source>
</evidence>
<dbReference type="RefSeq" id="WP_317488493.1">
    <property type="nucleotide sequence ID" value="NZ_CP136051.1"/>
</dbReference>
<dbReference type="InterPro" id="IPR014756">
    <property type="entry name" value="Ig_E-set"/>
</dbReference>
<dbReference type="InterPro" id="IPR052014">
    <property type="entry name" value="Dictyostelium_Tiger"/>
</dbReference>
<evidence type="ECO:0000256" key="1">
    <source>
        <dbReference type="ARBA" id="ARBA00023180"/>
    </source>
</evidence>
<protein>
    <submittedName>
        <fullName evidence="4">IPT/TIG domain-containing protein</fullName>
    </submittedName>
</protein>
<dbReference type="Proteomes" id="UP001302349">
    <property type="component" value="Chromosome"/>
</dbReference>
<reference evidence="4 5" key="1">
    <citation type="journal article" date="2023" name="Microbiol. Resour. Announc.">
        <title>Complete Genome Sequence of Imperialibacter roseus strain P4T.</title>
        <authorList>
            <person name="Tizabi D.R."/>
            <person name="Bachvaroff T."/>
            <person name="Hill R.T."/>
        </authorList>
    </citation>
    <scope>NUCLEOTIDE SEQUENCE [LARGE SCALE GENOMIC DNA]</scope>
    <source>
        <strain evidence="4 5">P4T</strain>
    </source>
</reference>
<feature type="domain" description="IPT/TIG" evidence="3">
    <location>
        <begin position="3115"/>
        <end position="3193"/>
    </location>
</feature>
<dbReference type="SUPFAM" id="SSF81296">
    <property type="entry name" value="E set domains"/>
    <property type="match status" value="18"/>
</dbReference>
<feature type="domain" description="IPT/TIG" evidence="3">
    <location>
        <begin position="2868"/>
        <end position="2954"/>
    </location>
</feature>
<keyword evidence="2" id="KW-0732">Signal</keyword>
<feature type="signal peptide" evidence="2">
    <location>
        <begin position="1"/>
        <end position="24"/>
    </location>
</feature>
<feature type="domain" description="IPT/TIG" evidence="3">
    <location>
        <begin position="1669"/>
        <end position="1751"/>
    </location>
</feature>
<dbReference type="SMART" id="SM00429">
    <property type="entry name" value="IPT"/>
    <property type="match status" value="9"/>
</dbReference>
<feature type="domain" description="IPT/TIG" evidence="3">
    <location>
        <begin position="1753"/>
        <end position="1832"/>
    </location>
</feature>
<keyword evidence="1" id="KW-0325">Glycoprotein</keyword>
<evidence type="ECO:0000256" key="2">
    <source>
        <dbReference type="SAM" id="SignalP"/>
    </source>
</evidence>